<organism evidence="1 2">
    <name type="scientific">Cricetulus griseus</name>
    <name type="common">Chinese hamster</name>
    <name type="synonym">Cricetulus barabensis griseus</name>
    <dbReference type="NCBI Taxonomy" id="10029"/>
    <lineage>
        <taxon>Eukaryota</taxon>
        <taxon>Metazoa</taxon>
        <taxon>Chordata</taxon>
        <taxon>Craniata</taxon>
        <taxon>Vertebrata</taxon>
        <taxon>Euteleostomi</taxon>
        <taxon>Mammalia</taxon>
        <taxon>Eutheria</taxon>
        <taxon>Euarchontoglires</taxon>
        <taxon>Glires</taxon>
        <taxon>Rodentia</taxon>
        <taxon>Myomorpha</taxon>
        <taxon>Muroidea</taxon>
        <taxon>Cricetidae</taxon>
        <taxon>Cricetinae</taxon>
        <taxon>Cricetulus</taxon>
    </lineage>
</organism>
<accession>G3HJ11</accession>
<sequence length="67" mass="7505">MMVMDSSSETVSKPPIKCFLKQVTLVMVSLHSDRTVTKTRGDDSVSKCSLYKHENLGLIPRTHIKKA</sequence>
<gene>
    <name evidence="1" type="ORF">I79_010645</name>
</gene>
<evidence type="ECO:0000313" key="1">
    <source>
        <dbReference type="EMBL" id="EGW10291.1"/>
    </source>
</evidence>
<evidence type="ECO:0000313" key="2">
    <source>
        <dbReference type="Proteomes" id="UP000001075"/>
    </source>
</evidence>
<dbReference type="EMBL" id="JH000420">
    <property type="protein sequence ID" value="EGW10291.1"/>
    <property type="molecule type" value="Genomic_DNA"/>
</dbReference>
<protein>
    <submittedName>
        <fullName evidence="1">Uncharacterized protein</fullName>
    </submittedName>
</protein>
<reference evidence="2" key="1">
    <citation type="journal article" date="2011" name="Nat. Biotechnol.">
        <title>The genomic sequence of the Chinese hamster ovary (CHO)-K1 cell line.</title>
        <authorList>
            <person name="Xu X."/>
            <person name="Nagarajan H."/>
            <person name="Lewis N.E."/>
            <person name="Pan S."/>
            <person name="Cai Z."/>
            <person name="Liu X."/>
            <person name="Chen W."/>
            <person name="Xie M."/>
            <person name="Wang W."/>
            <person name="Hammond S."/>
            <person name="Andersen M.R."/>
            <person name="Neff N."/>
            <person name="Passarelli B."/>
            <person name="Koh W."/>
            <person name="Fan H.C."/>
            <person name="Wang J."/>
            <person name="Gui Y."/>
            <person name="Lee K.H."/>
            <person name="Betenbaugh M.J."/>
            <person name="Quake S.R."/>
            <person name="Famili I."/>
            <person name="Palsson B.O."/>
            <person name="Wang J."/>
        </authorList>
    </citation>
    <scope>NUCLEOTIDE SEQUENCE [LARGE SCALE GENOMIC DNA]</scope>
    <source>
        <strain evidence="2">CHO K1 cell line</strain>
    </source>
</reference>
<name>G3HJ11_CRIGR</name>
<dbReference type="AlphaFoldDB" id="G3HJ11"/>
<dbReference type="Proteomes" id="UP000001075">
    <property type="component" value="Unassembled WGS sequence"/>
</dbReference>
<proteinExistence type="predicted"/>
<dbReference type="InParanoid" id="G3HJ11"/>